<proteinExistence type="predicted"/>
<evidence type="ECO:0000313" key="1">
    <source>
        <dbReference type="EMBL" id="BAH75364.1"/>
    </source>
</evidence>
<dbReference type="Proteomes" id="UP000009071">
    <property type="component" value="Chromosome"/>
</dbReference>
<organism evidence="1 2">
    <name type="scientific">Solidesulfovibrio magneticus (strain ATCC 700980 / DSM 13731 / RS-1)</name>
    <name type="common">Desulfovibrio magneticus</name>
    <dbReference type="NCBI Taxonomy" id="573370"/>
    <lineage>
        <taxon>Bacteria</taxon>
        <taxon>Pseudomonadati</taxon>
        <taxon>Thermodesulfobacteriota</taxon>
        <taxon>Desulfovibrionia</taxon>
        <taxon>Desulfovibrionales</taxon>
        <taxon>Desulfovibrionaceae</taxon>
        <taxon>Solidesulfovibrio</taxon>
    </lineage>
</organism>
<sequence>MERKQQYSGVEVLLGALLGFYQLRRTHDFFPEFIIYDRRRLFEHSSENYRCVVVRLVKCRIQVRGIRSTGCPRWFQILPCDRVFKAKGLILIKKPCFSRDSMSKLLGK</sequence>
<dbReference type="KEGG" id="dma:DMR_18730"/>
<reference evidence="1 2" key="1">
    <citation type="journal article" date="2009" name="Genome Res.">
        <title>Whole genome sequence of Desulfovibrio magneticus strain RS-1 revealed common gene clusters in magnetotactic bacteria.</title>
        <authorList>
            <person name="Nakazawa H."/>
            <person name="Arakaki A."/>
            <person name="Narita-Yamada S."/>
            <person name="Yashiro I."/>
            <person name="Jinno K."/>
            <person name="Aoki N."/>
            <person name="Tsuruyama A."/>
            <person name="Okamura Y."/>
            <person name="Tanikawa S."/>
            <person name="Fujita N."/>
            <person name="Takeyama H."/>
            <person name="Matsunaga T."/>
        </authorList>
    </citation>
    <scope>NUCLEOTIDE SEQUENCE [LARGE SCALE GENOMIC DNA]</scope>
    <source>
        <strain evidence="2">ATCC 700980 / DSM 13731 / RS-1</strain>
    </source>
</reference>
<dbReference type="HOGENOM" id="CLU_2192777_0_0_7"/>
<name>C4XQJ9_SOLM1</name>
<accession>C4XQJ9</accession>
<dbReference type="AlphaFoldDB" id="C4XQJ9"/>
<dbReference type="STRING" id="573370.DMR_18730"/>
<evidence type="ECO:0000313" key="2">
    <source>
        <dbReference type="Proteomes" id="UP000009071"/>
    </source>
</evidence>
<protein>
    <submittedName>
        <fullName evidence="1">Uncharacterized protein</fullName>
    </submittedName>
</protein>
<gene>
    <name evidence="1" type="ordered locus">DMR_18730</name>
</gene>
<dbReference type="EMBL" id="AP010904">
    <property type="protein sequence ID" value="BAH75364.1"/>
    <property type="molecule type" value="Genomic_DNA"/>
</dbReference>
<keyword evidence="2" id="KW-1185">Reference proteome</keyword>